<dbReference type="AlphaFoldDB" id="B7VHI4"/>
<evidence type="ECO:0000256" key="1">
    <source>
        <dbReference type="SAM" id="SignalP"/>
    </source>
</evidence>
<reference evidence="2 3" key="1">
    <citation type="submission" date="2009-02" db="EMBL/GenBank/DDBJ databases">
        <title>Vibrio splendidus str. LGP32 complete genome.</title>
        <authorList>
            <person name="Mazel D."/>
            <person name="Le Roux F."/>
        </authorList>
    </citation>
    <scope>NUCLEOTIDE SEQUENCE [LARGE SCALE GENOMIC DNA]</scope>
    <source>
        <strain evidence="2 3">LGP32</strain>
    </source>
</reference>
<dbReference type="eggNOG" id="ENOG5032BCX">
    <property type="taxonomic scope" value="Bacteria"/>
</dbReference>
<keyword evidence="1" id="KW-0732">Signal</keyword>
<dbReference type="STRING" id="575788.VS_0164"/>
<dbReference type="HOGENOM" id="CLU_581300_0_0_6"/>
<organism evidence="2 3">
    <name type="scientific">Vibrio atlanticus (strain LGP32)</name>
    <name type="common">Vibrio splendidus (strain Mel32)</name>
    <dbReference type="NCBI Taxonomy" id="575788"/>
    <lineage>
        <taxon>Bacteria</taxon>
        <taxon>Pseudomonadati</taxon>
        <taxon>Pseudomonadota</taxon>
        <taxon>Gammaproteobacteria</taxon>
        <taxon>Vibrionales</taxon>
        <taxon>Vibrionaceae</taxon>
        <taxon>Vibrio</taxon>
    </lineage>
</organism>
<evidence type="ECO:0008006" key="4">
    <source>
        <dbReference type="Google" id="ProtNLM"/>
    </source>
</evidence>
<dbReference type="Proteomes" id="UP000009100">
    <property type="component" value="Chromosome 1"/>
</dbReference>
<accession>B7VHI4</accession>
<name>B7VHI4_VIBA3</name>
<sequence length="477" mass="54288">MGNIKMKAMTKHAVTLLALCVSGVLHANENTTSSWSERNPIVFWGDRANEDWSYVDGLDESQKSFSEKLKRLDIDDSGDWKVSFSGNVKAAVDNRWNHMYDGENRKKNELRTRMQFSTDVTYQDWMRVFGEIRTNYTNLDSPGPVDDAGTDFHQLFTEFKLLDDGEQYLSTRLGRQEIYLNEWQMMNREPTPVQSSWNAASAKYSVAGINFDAYYGEEVFPLYKDGSFGGNWDDKTNGKKSTGLFANWRTDFGAMQAYIMSNKLTNESFVNAPDGDVDIQVLGLHAHDFVSEGFGYMLDGVYQFGDHAGKDISAYMAYADLNYNWKADWNYRLGLNLHYASGSDKDSDKVNTFNPLWTGDPLGFAHDGAYGNAMQVGSYTVIEYQPKQSIIAGFMSTWRANTDDAIYTLNQDVLFGAESDEKYAYTQFYLQFHNYITGNLKSELNMYYALDSDYTRDVVGSSSDDISRVEIALIYNF</sequence>
<evidence type="ECO:0000313" key="2">
    <source>
        <dbReference type="EMBL" id="CAV17196.1"/>
    </source>
</evidence>
<protein>
    <recommendedName>
        <fullName evidence="4">Alginate export domain-containing protein</fullName>
    </recommendedName>
</protein>
<gene>
    <name evidence="2" type="ordered locus">VS_0164</name>
</gene>
<dbReference type="KEGG" id="vsp:VS_0164"/>
<feature type="signal peptide" evidence="1">
    <location>
        <begin position="1"/>
        <end position="27"/>
    </location>
</feature>
<evidence type="ECO:0000313" key="3">
    <source>
        <dbReference type="Proteomes" id="UP000009100"/>
    </source>
</evidence>
<dbReference type="EMBL" id="FM954972">
    <property type="protein sequence ID" value="CAV17196.1"/>
    <property type="molecule type" value="Genomic_DNA"/>
</dbReference>
<proteinExistence type="predicted"/>
<feature type="chain" id="PRO_5002865009" description="Alginate export domain-containing protein" evidence="1">
    <location>
        <begin position="28"/>
        <end position="477"/>
    </location>
</feature>